<feature type="transmembrane region" description="Helical" evidence="1">
    <location>
        <begin position="73"/>
        <end position="91"/>
    </location>
</feature>
<dbReference type="EMBL" id="JAAGAX010000002">
    <property type="protein sequence ID" value="KAF2323682.1"/>
    <property type="molecule type" value="Genomic_DNA"/>
</dbReference>
<evidence type="ECO:0000256" key="1">
    <source>
        <dbReference type="SAM" id="Phobius"/>
    </source>
</evidence>
<accession>A0A6A6NEW8</accession>
<reference evidence="2 3" key="1">
    <citation type="journal article" date="2020" name="Mol. Plant">
        <title>The Chromosome-Based Rubber Tree Genome Provides New Insights into Spurge Genome Evolution and Rubber Biosynthesis.</title>
        <authorList>
            <person name="Liu J."/>
            <person name="Shi C."/>
            <person name="Shi C.C."/>
            <person name="Li W."/>
            <person name="Zhang Q.J."/>
            <person name="Zhang Y."/>
            <person name="Li K."/>
            <person name="Lu H.F."/>
            <person name="Shi C."/>
            <person name="Zhu S.T."/>
            <person name="Xiao Z.Y."/>
            <person name="Nan H."/>
            <person name="Yue Y."/>
            <person name="Zhu X.G."/>
            <person name="Wu Y."/>
            <person name="Hong X.N."/>
            <person name="Fan G.Y."/>
            <person name="Tong Y."/>
            <person name="Zhang D."/>
            <person name="Mao C.L."/>
            <person name="Liu Y.L."/>
            <person name="Hao S.J."/>
            <person name="Liu W.Q."/>
            <person name="Lv M.Q."/>
            <person name="Zhang H.B."/>
            <person name="Liu Y."/>
            <person name="Hu-Tang G.R."/>
            <person name="Wang J.P."/>
            <person name="Wang J.H."/>
            <person name="Sun Y.H."/>
            <person name="Ni S.B."/>
            <person name="Chen W.B."/>
            <person name="Zhang X.C."/>
            <person name="Jiao Y.N."/>
            <person name="Eichler E.E."/>
            <person name="Li G.H."/>
            <person name="Liu X."/>
            <person name="Gao L.Z."/>
        </authorList>
    </citation>
    <scope>NUCLEOTIDE SEQUENCE [LARGE SCALE GENOMIC DNA]</scope>
    <source>
        <strain evidence="3">cv. GT1</strain>
        <tissue evidence="2">Leaf</tissue>
    </source>
</reference>
<dbReference type="AlphaFoldDB" id="A0A6A6NEW8"/>
<proteinExistence type="predicted"/>
<organism evidence="2 3">
    <name type="scientific">Hevea brasiliensis</name>
    <name type="common">Para rubber tree</name>
    <name type="synonym">Siphonia brasiliensis</name>
    <dbReference type="NCBI Taxonomy" id="3981"/>
    <lineage>
        <taxon>Eukaryota</taxon>
        <taxon>Viridiplantae</taxon>
        <taxon>Streptophyta</taxon>
        <taxon>Embryophyta</taxon>
        <taxon>Tracheophyta</taxon>
        <taxon>Spermatophyta</taxon>
        <taxon>Magnoliopsida</taxon>
        <taxon>eudicotyledons</taxon>
        <taxon>Gunneridae</taxon>
        <taxon>Pentapetalae</taxon>
        <taxon>rosids</taxon>
        <taxon>fabids</taxon>
        <taxon>Malpighiales</taxon>
        <taxon>Euphorbiaceae</taxon>
        <taxon>Crotonoideae</taxon>
        <taxon>Micrandreae</taxon>
        <taxon>Hevea</taxon>
    </lineage>
</organism>
<name>A0A6A6NEW8_HEVBR</name>
<evidence type="ECO:0000313" key="3">
    <source>
        <dbReference type="Proteomes" id="UP000467840"/>
    </source>
</evidence>
<protein>
    <submittedName>
        <fullName evidence="2">Uncharacterized protein</fullName>
    </submittedName>
</protein>
<evidence type="ECO:0000313" key="2">
    <source>
        <dbReference type="EMBL" id="KAF2323682.1"/>
    </source>
</evidence>
<dbReference type="Proteomes" id="UP000467840">
    <property type="component" value="Chromosome 11"/>
</dbReference>
<keyword evidence="1" id="KW-0472">Membrane</keyword>
<keyword evidence="1" id="KW-0812">Transmembrane</keyword>
<comment type="caution">
    <text evidence="2">The sequence shown here is derived from an EMBL/GenBank/DDBJ whole genome shotgun (WGS) entry which is preliminary data.</text>
</comment>
<feature type="transmembrane region" description="Helical" evidence="1">
    <location>
        <begin position="277"/>
        <end position="300"/>
    </location>
</feature>
<feature type="transmembrane region" description="Helical" evidence="1">
    <location>
        <begin position="25"/>
        <end position="49"/>
    </location>
</feature>
<keyword evidence="3" id="KW-1185">Reference proteome</keyword>
<gene>
    <name evidence="2" type="ORF">GH714_036595</name>
</gene>
<keyword evidence="1" id="KW-1133">Transmembrane helix</keyword>
<sequence>MGEDDKSYISKVKGKGAWAGRPRKIFLVLIGIILTTSVSGPVCVADGTVSHKKSSKHQNTSEPQPLVIRCGNLQFWISMSVTGTIVGNRLIRKQQNTFRRLQIFFKGVGLTRRSDQLFVSGLTSMKLGRLASSAGISQFIEISVSAMLNCMKTLKPCKLINTAVWFCRFANRPDQWRSMQASKQSFYVEFYAAFGSNETKPSRSVSFIAEASKNTSQPKDIKKMRKEIDHAVSGTVGKTKKAVESTHQKPFLSVDTNGKKLPRSQQKFQKRIQKDDAVHCIIFTVSFVIPSLSFVEYAFWEWQFGCTHSQLA</sequence>